<feature type="transmembrane region" description="Helical" evidence="1">
    <location>
        <begin position="47"/>
        <end position="66"/>
    </location>
</feature>
<feature type="transmembrane region" description="Helical" evidence="1">
    <location>
        <begin position="14"/>
        <end position="35"/>
    </location>
</feature>
<feature type="transmembrane region" description="Helical" evidence="1">
    <location>
        <begin position="96"/>
        <end position="115"/>
    </location>
</feature>
<keyword evidence="1" id="KW-1133">Transmembrane helix</keyword>
<keyword evidence="1" id="KW-0812">Transmembrane</keyword>
<gene>
    <name evidence="2" type="ORF">GCM10009093_11610</name>
</gene>
<proteinExistence type="predicted"/>
<feature type="transmembrane region" description="Helical" evidence="1">
    <location>
        <begin position="73"/>
        <end position="90"/>
    </location>
</feature>
<evidence type="ECO:0000256" key="1">
    <source>
        <dbReference type="SAM" id="Phobius"/>
    </source>
</evidence>
<evidence type="ECO:0000313" key="3">
    <source>
        <dbReference type="Proteomes" id="UP001500791"/>
    </source>
</evidence>
<evidence type="ECO:0000313" key="2">
    <source>
        <dbReference type="EMBL" id="GAA0386423.1"/>
    </source>
</evidence>
<dbReference type="RefSeq" id="WP_208380469.1">
    <property type="nucleotide sequence ID" value="NZ_BAAAEJ010000003.1"/>
</dbReference>
<accession>A0ABN0Y7V6</accession>
<sequence length="121" mass="13859">MFLKRIFGALQPTYLIRAYVISAVLMAMMVWFVIYMAKGEPLTFDRIATLSVFGIGALLFPFSKLVWDEIKRVMMGGNVFILPVIILMPLKLVVNYALWCFSIFIAPLGIAYLWLRSRQST</sequence>
<keyword evidence="1" id="KW-0472">Membrane</keyword>
<dbReference type="EMBL" id="BAAAEJ010000003">
    <property type="protein sequence ID" value="GAA0386423.1"/>
    <property type="molecule type" value="Genomic_DNA"/>
</dbReference>
<name>A0ABN0Y7V6_9CAUL</name>
<dbReference type="Proteomes" id="UP001500791">
    <property type="component" value="Unassembled WGS sequence"/>
</dbReference>
<organism evidence="2 3">
    <name type="scientific">Brevundimonas terrae</name>
    <dbReference type="NCBI Taxonomy" id="363631"/>
    <lineage>
        <taxon>Bacteria</taxon>
        <taxon>Pseudomonadati</taxon>
        <taxon>Pseudomonadota</taxon>
        <taxon>Alphaproteobacteria</taxon>
        <taxon>Caulobacterales</taxon>
        <taxon>Caulobacteraceae</taxon>
        <taxon>Brevundimonas</taxon>
    </lineage>
</organism>
<keyword evidence="3" id="KW-1185">Reference proteome</keyword>
<comment type="caution">
    <text evidence="2">The sequence shown here is derived from an EMBL/GenBank/DDBJ whole genome shotgun (WGS) entry which is preliminary data.</text>
</comment>
<protein>
    <submittedName>
        <fullName evidence="2">Uncharacterized protein</fullName>
    </submittedName>
</protein>
<reference evidence="2 3" key="1">
    <citation type="journal article" date="2019" name="Int. J. Syst. Evol. Microbiol.">
        <title>The Global Catalogue of Microorganisms (GCM) 10K type strain sequencing project: providing services to taxonomists for standard genome sequencing and annotation.</title>
        <authorList>
            <consortium name="The Broad Institute Genomics Platform"/>
            <consortium name="The Broad Institute Genome Sequencing Center for Infectious Disease"/>
            <person name="Wu L."/>
            <person name="Ma J."/>
        </authorList>
    </citation>
    <scope>NUCLEOTIDE SEQUENCE [LARGE SCALE GENOMIC DNA]</scope>
    <source>
        <strain evidence="2 3">JCM 13476</strain>
    </source>
</reference>